<organism evidence="5 6">
    <name type="scientific">Piscinibacter gummiphilus</name>
    <dbReference type="NCBI Taxonomy" id="946333"/>
    <lineage>
        <taxon>Bacteria</taxon>
        <taxon>Pseudomonadati</taxon>
        <taxon>Pseudomonadota</taxon>
        <taxon>Betaproteobacteria</taxon>
        <taxon>Burkholderiales</taxon>
        <taxon>Sphaerotilaceae</taxon>
        <taxon>Piscinibacter</taxon>
    </lineage>
</organism>
<dbReference type="InterPro" id="IPR000709">
    <property type="entry name" value="Leu_Ile_Val-bd"/>
</dbReference>
<comment type="similarity">
    <text evidence="1">Belongs to the leucine-binding protein family.</text>
</comment>
<reference evidence="5 6" key="1">
    <citation type="submission" date="2016-04" db="EMBL/GenBank/DDBJ databases">
        <title>Complete genome sequence of natural rubber-degrading, novel Gram-negative bacterium, Rhizobacter gummiphilus strain NS21.</title>
        <authorList>
            <person name="Tabata M."/>
            <person name="Kasai D."/>
            <person name="Fukuda M."/>
        </authorList>
    </citation>
    <scope>NUCLEOTIDE SEQUENCE [LARGE SCALE GENOMIC DNA]</scope>
    <source>
        <strain evidence="5 6">NS21</strain>
    </source>
</reference>
<accession>A0A1W6LD19</accession>
<dbReference type="Gene3D" id="3.40.50.2300">
    <property type="match status" value="2"/>
</dbReference>
<dbReference type="Proteomes" id="UP000193427">
    <property type="component" value="Chromosome"/>
</dbReference>
<sequence length="379" mass="40303">MSPVFDRSRRHALQSLAAAAGAATGFPALAQDNEIRIGQSIHLTGPMAATTSQSLKGQALALDEVNRAGGVNGRPVKLIQLDDQYDAQRCVANVKSLIDTHKVSALFGLANSQAIGATLPLLAERKMPLIGIYSGSPALRVQQHPCLFTTAASFRDEVVQMVRNLVAVQQADLGVVYLDNPFGQLMLPVAEQVIQEHGATLVGKQALEATGANAAEVSKALAANRPKAVLLMAFGPSTVAFVKAARKLIGVPIYALSITNVAALLQAMGEDARGLAITQTVPYPWRETSGITRDFNTAARREQLPVTYEAMLGYVNARVLVEGLKRSGKAPTPEAVIRGFESMSKVDLGGYEVSYGPKKHHGSAFVEITIVGPDGKFIR</sequence>
<evidence type="ECO:0000313" key="6">
    <source>
        <dbReference type="Proteomes" id="UP000193427"/>
    </source>
</evidence>
<name>A0A1W6LD19_9BURK</name>
<dbReference type="PANTHER" id="PTHR47235:SF1">
    <property type="entry name" value="BLR6548 PROTEIN"/>
    <property type="match status" value="1"/>
</dbReference>
<evidence type="ECO:0000256" key="1">
    <source>
        <dbReference type="ARBA" id="ARBA00010062"/>
    </source>
</evidence>
<keyword evidence="4" id="KW-0029">Amino-acid transport</keyword>
<dbReference type="GO" id="GO:0006865">
    <property type="term" value="P:amino acid transport"/>
    <property type="evidence" value="ECO:0007669"/>
    <property type="project" value="UniProtKB-KW"/>
</dbReference>
<dbReference type="InterPro" id="IPR028081">
    <property type="entry name" value="Leu-bd"/>
</dbReference>
<dbReference type="KEGG" id="rgu:A4W93_20845"/>
<dbReference type="PANTHER" id="PTHR47235">
    <property type="entry name" value="BLR6548 PROTEIN"/>
    <property type="match status" value="1"/>
</dbReference>
<dbReference type="CDD" id="cd06326">
    <property type="entry name" value="PBP1_ABC_ligand_binding-like"/>
    <property type="match status" value="1"/>
</dbReference>
<gene>
    <name evidence="5" type="ORF">A4W93_20845</name>
</gene>
<dbReference type="SUPFAM" id="SSF53822">
    <property type="entry name" value="Periplasmic binding protein-like I"/>
    <property type="match status" value="1"/>
</dbReference>
<keyword evidence="2" id="KW-0813">Transport</keyword>
<proteinExistence type="inferred from homology"/>
<evidence type="ECO:0000256" key="2">
    <source>
        <dbReference type="ARBA" id="ARBA00022448"/>
    </source>
</evidence>
<evidence type="ECO:0000313" key="5">
    <source>
        <dbReference type="EMBL" id="ARN22150.1"/>
    </source>
</evidence>
<dbReference type="Pfam" id="PF13458">
    <property type="entry name" value="Peripla_BP_6"/>
    <property type="match status" value="1"/>
</dbReference>
<dbReference type="InterPro" id="IPR028082">
    <property type="entry name" value="Peripla_BP_I"/>
</dbReference>
<dbReference type="InterPro" id="IPR006311">
    <property type="entry name" value="TAT_signal"/>
</dbReference>
<evidence type="ECO:0000256" key="4">
    <source>
        <dbReference type="ARBA" id="ARBA00022970"/>
    </source>
</evidence>
<dbReference type="PROSITE" id="PS51318">
    <property type="entry name" value="TAT"/>
    <property type="match status" value="1"/>
</dbReference>
<dbReference type="PRINTS" id="PR00337">
    <property type="entry name" value="LEUILEVALBP"/>
</dbReference>
<protein>
    <submittedName>
        <fullName evidence="5">ABC transporter substrate-binding protein</fullName>
    </submittedName>
</protein>
<keyword evidence="6" id="KW-1185">Reference proteome</keyword>
<dbReference type="STRING" id="946333.A4W93_20845"/>
<dbReference type="OrthoDB" id="8893436at2"/>
<dbReference type="AlphaFoldDB" id="A0A1W6LD19"/>
<evidence type="ECO:0000256" key="3">
    <source>
        <dbReference type="ARBA" id="ARBA00022729"/>
    </source>
</evidence>
<keyword evidence="3" id="KW-0732">Signal</keyword>
<dbReference type="EMBL" id="CP015118">
    <property type="protein sequence ID" value="ARN22150.1"/>
    <property type="molecule type" value="Genomic_DNA"/>
</dbReference>
<dbReference type="RefSeq" id="WP_085752447.1">
    <property type="nucleotide sequence ID" value="NZ_BSPR01000006.1"/>
</dbReference>